<gene>
    <name evidence="1" type="ORF">LCGC14_2678390</name>
</gene>
<name>A0A0F8ZM56_9ZZZZ</name>
<dbReference type="AlphaFoldDB" id="A0A0F8ZM56"/>
<dbReference type="SUPFAM" id="SSF53335">
    <property type="entry name" value="S-adenosyl-L-methionine-dependent methyltransferases"/>
    <property type="match status" value="1"/>
</dbReference>
<comment type="caution">
    <text evidence="1">The sequence shown here is derived from an EMBL/GenBank/DDBJ whole genome shotgun (WGS) entry which is preliminary data.</text>
</comment>
<protein>
    <recommendedName>
        <fullName evidence="2">Methyltransferase type 11 domain-containing protein</fullName>
    </recommendedName>
</protein>
<reference evidence="1" key="1">
    <citation type="journal article" date="2015" name="Nature">
        <title>Complex archaea that bridge the gap between prokaryotes and eukaryotes.</title>
        <authorList>
            <person name="Spang A."/>
            <person name="Saw J.H."/>
            <person name="Jorgensen S.L."/>
            <person name="Zaremba-Niedzwiedzka K."/>
            <person name="Martijn J."/>
            <person name="Lind A.E."/>
            <person name="van Eijk R."/>
            <person name="Schleper C."/>
            <person name="Guy L."/>
            <person name="Ettema T.J."/>
        </authorList>
    </citation>
    <scope>NUCLEOTIDE SEQUENCE</scope>
</reference>
<evidence type="ECO:0008006" key="2">
    <source>
        <dbReference type="Google" id="ProtNLM"/>
    </source>
</evidence>
<proteinExistence type="predicted"/>
<dbReference type="EMBL" id="LAZR01047154">
    <property type="protein sequence ID" value="KKK94882.1"/>
    <property type="molecule type" value="Genomic_DNA"/>
</dbReference>
<evidence type="ECO:0000313" key="1">
    <source>
        <dbReference type="EMBL" id="KKK94882.1"/>
    </source>
</evidence>
<dbReference type="InterPro" id="IPR029063">
    <property type="entry name" value="SAM-dependent_MTases_sf"/>
</dbReference>
<sequence>MRPRGGSAVWRVMRNHTKKKINSEVKANYGLHKIRPHCLPPPTGLMRGDVVVDVGAGIRPVVEYWYRRKRWAPPCEILCLEPYEPYCKVLETAGYKVMYGTGNEGLILLEADRYAPDVVYMLDVIEHMTKENAWQTMDMACRIATCQVVIYTPYGFLEQEDDGWGLGGEY</sequence>
<accession>A0A0F8ZM56</accession>
<organism evidence="1">
    <name type="scientific">marine sediment metagenome</name>
    <dbReference type="NCBI Taxonomy" id="412755"/>
    <lineage>
        <taxon>unclassified sequences</taxon>
        <taxon>metagenomes</taxon>
        <taxon>ecological metagenomes</taxon>
    </lineage>
</organism>